<keyword evidence="3" id="KW-1185">Reference proteome</keyword>
<dbReference type="AlphaFoldDB" id="A0AA40FZ49"/>
<reference evidence="2" key="1">
    <citation type="submission" date="2021-10" db="EMBL/GenBank/DDBJ databases">
        <title>Melipona bicolor Genome sequencing and assembly.</title>
        <authorList>
            <person name="Araujo N.S."/>
            <person name="Arias M.C."/>
        </authorList>
    </citation>
    <scope>NUCLEOTIDE SEQUENCE</scope>
    <source>
        <strain evidence="2">USP_2M_L1-L4_2017</strain>
        <tissue evidence="2">Whole body</tissue>
    </source>
</reference>
<dbReference type="EMBL" id="JAHYIQ010000011">
    <property type="protein sequence ID" value="KAK1127998.1"/>
    <property type="molecule type" value="Genomic_DNA"/>
</dbReference>
<accession>A0AA40FZ49</accession>
<sequence length="65" mass="6899">GLAEPGIPGHSPGASRRKTDLGKSTLLFRLQRKGGTIGLPLIRNQLARLRSARLGLAWLAGWLAG</sequence>
<protein>
    <submittedName>
        <fullName evidence="2">Uncharacterized protein</fullName>
    </submittedName>
</protein>
<proteinExistence type="predicted"/>
<comment type="caution">
    <text evidence="2">The sequence shown here is derived from an EMBL/GenBank/DDBJ whole genome shotgun (WGS) entry which is preliminary data.</text>
</comment>
<name>A0AA40FZ49_9HYME</name>
<organism evidence="2 3">
    <name type="scientific">Melipona bicolor</name>
    <dbReference type="NCBI Taxonomy" id="60889"/>
    <lineage>
        <taxon>Eukaryota</taxon>
        <taxon>Metazoa</taxon>
        <taxon>Ecdysozoa</taxon>
        <taxon>Arthropoda</taxon>
        <taxon>Hexapoda</taxon>
        <taxon>Insecta</taxon>
        <taxon>Pterygota</taxon>
        <taxon>Neoptera</taxon>
        <taxon>Endopterygota</taxon>
        <taxon>Hymenoptera</taxon>
        <taxon>Apocrita</taxon>
        <taxon>Aculeata</taxon>
        <taxon>Apoidea</taxon>
        <taxon>Anthophila</taxon>
        <taxon>Apidae</taxon>
        <taxon>Melipona</taxon>
    </lineage>
</organism>
<dbReference type="Proteomes" id="UP001177670">
    <property type="component" value="Unassembled WGS sequence"/>
</dbReference>
<gene>
    <name evidence="2" type="ORF">K0M31_003491</name>
</gene>
<evidence type="ECO:0000313" key="2">
    <source>
        <dbReference type="EMBL" id="KAK1127998.1"/>
    </source>
</evidence>
<evidence type="ECO:0000313" key="3">
    <source>
        <dbReference type="Proteomes" id="UP001177670"/>
    </source>
</evidence>
<feature type="non-terminal residue" evidence="2">
    <location>
        <position position="1"/>
    </location>
</feature>
<feature type="region of interest" description="Disordered" evidence="1">
    <location>
        <begin position="1"/>
        <end position="20"/>
    </location>
</feature>
<evidence type="ECO:0000256" key="1">
    <source>
        <dbReference type="SAM" id="MobiDB-lite"/>
    </source>
</evidence>